<name>A0A9D3NVD4_9TELE</name>
<dbReference type="EMBL" id="JAHKSW010000007">
    <property type="protein sequence ID" value="KAG7330041.1"/>
    <property type="molecule type" value="Genomic_DNA"/>
</dbReference>
<gene>
    <name evidence="2" type="ORF">KOW79_006263</name>
</gene>
<sequence>MCPITDRVTEAESSTPQRGQALRKDVRTHCYYSLRCNNRYFRISRMQLKDEQQVGCWKSAECRQQPLYRGE</sequence>
<dbReference type="Proteomes" id="UP000824219">
    <property type="component" value="Linkage Group LG07"/>
</dbReference>
<comment type="caution">
    <text evidence="2">The sequence shown here is derived from an EMBL/GenBank/DDBJ whole genome shotgun (WGS) entry which is preliminary data.</text>
</comment>
<dbReference type="AlphaFoldDB" id="A0A9D3NVD4"/>
<reference evidence="2 3" key="1">
    <citation type="submission" date="2021-06" db="EMBL/GenBank/DDBJ databases">
        <title>Chromosome-level genome assembly of the red-tail catfish (Hemibagrus wyckioides).</title>
        <authorList>
            <person name="Shao F."/>
        </authorList>
    </citation>
    <scope>NUCLEOTIDE SEQUENCE [LARGE SCALE GENOMIC DNA]</scope>
    <source>
        <strain evidence="2">EC202008001</strain>
        <tissue evidence="2">Blood</tissue>
    </source>
</reference>
<proteinExistence type="predicted"/>
<feature type="region of interest" description="Disordered" evidence="1">
    <location>
        <begin position="1"/>
        <end position="20"/>
    </location>
</feature>
<keyword evidence="3" id="KW-1185">Reference proteome</keyword>
<evidence type="ECO:0000256" key="1">
    <source>
        <dbReference type="SAM" id="MobiDB-lite"/>
    </source>
</evidence>
<protein>
    <submittedName>
        <fullName evidence="2">Uncharacterized protein</fullName>
    </submittedName>
</protein>
<evidence type="ECO:0000313" key="3">
    <source>
        <dbReference type="Proteomes" id="UP000824219"/>
    </source>
</evidence>
<evidence type="ECO:0000313" key="2">
    <source>
        <dbReference type="EMBL" id="KAG7330041.1"/>
    </source>
</evidence>
<organism evidence="2 3">
    <name type="scientific">Hemibagrus wyckioides</name>
    <dbReference type="NCBI Taxonomy" id="337641"/>
    <lineage>
        <taxon>Eukaryota</taxon>
        <taxon>Metazoa</taxon>
        <taxon>Chordata</taxon>
        <taxon>Craniata</taxon>
        <taxon>Vertebrata</taxon>
        <taxon>Euteleostomi</taxon>
        <taxon>Actinopterygii</taxon>
        <taxon>Neopterygii</taxon>
        <taxon>Teleostei</taxon>
        <taxon>Ostariophysi</taxon>
        <taxon>Siluriformes</taxon>
        <taxon>Bagridae</taxon>
        <taxon>Hemibagrus</taxon>
    </lineage>
</organism>
<accession>A0A9D3NVD4</accession>